<name>A0A2Z6SI74_9GLOM</name>
<dbReference type="Gene3D" id="1.10.510.10">
    <property type="entry name" value="Transferase(Phosphotransferase) domain 1"/>
    <property type="match status" value="1"/>
</dbReference>
<keyword evidence="2" id="KW-1185">Reference proteome</keyword>
<dbReference type="SUPFAM" id="SSF81901">
    <property type="entry name" value="HCP-like"/>
    <property type="match status" value="2"/>
</dbReference>
<comment type="caution">
    <text evidence="1">The sequence shown here is derived from an EMBL/GenBank/DDBJ whole genome shotgun (WGS) entry which is preliminary data.</text>
</comment>
<organism evidence="1 2">
    <name type="scientific">Rhizophagus clarus</name>
    <dbReference type="NCBI Taxonomy" id="94130"/>
    <lineage>
        <taxon>Eukaryota</taxon>
        <taxon>Fungi</taxon>
        <taxon>Fungi incertae sedis</taxon>
        <taxon>Mucoromycota</taxon>
        <taxon>Glomeromycotina</taxon>
        <taxon>Glomeromycetes</taxon>
        <taxon>Glomerales</taxon>
        <taxon>Glomeraceae</taxon>
        <taxon>Rhizophagus</taxon>
    </lineage>
</organism>
<accession>A0A2Z6SI74</accession>
<dbReference type="InterPro" id="IPR006597">
    <property type="entry name" value="Sel1-like"/>
</dbReference>
<evidence type="ECO:0008006" key="3">
    <source>
        <dbReference type="Google" id="ProtNLM"/>
    </source>
</evidence>
<gene>
    <name evidence="1" type="ORF">RclHR1_00930010</name>
</gene>
<dbReference type="Pfam" id="PF08238">
    <property type="entry name" value="Sel1"/>
    <property type="match status" value="6"/>
</dbReference>
<dbReference type="PANTHER" id="PTHR43628">
    <property type="entry name" value="ACTIVATOR OF C KINASE PROTEIN 1-RELATED"/>
    <property type="match status" value="1"/>
</dbReference>
<proteinExistence type="predicted"/>
<sequence length="472" mass="55727">MQITNVTNDWVEEAISKKFIKYYEYKDFQNIEEISNDELGKIYRTNWKNLKQYFVLKSFDLDNIFIKRIIQKLKLHQEVNFLKNIILSFGITYKENHNYQLNEYLLVMEFVDNQKCLKEIFKNFNWEDRMTEEFQTNINYNLKSDYVDFTSMNNLLYGKSSQFIQNFDKINIKEEKPTTQGISKNIFEEDLNIIVDELVNLYFKELNIGKEVITRKKVVLDYFNDHHINLQEIYYWLLNNQTDSNSICLLGYFNYHGMGINTDKQIAFELYQKASELENFVAQYYLIYMYMVGRDIDKNYDKAFKMSRRLSERKYPCGINMLAYCYEYGIGTSINAYRTFELFQKTAGLGNVIGINRLGRCYENGIGTEVNELKAFELYQKAADLGNIEGMNNLGCCYEKGVGIDINEKKAFELYQKAADLDNAVAQYNLALIYEYGKGVEKNVDKAIHWYKISANQGYTDAQDKLNELLKK</sequence>
<dbReference type="SUPFAM" id="SSF56112">
    <property type="entry name" value="Protein kinase-like (PK-like)"/>
    <property type="match status" value="1"/>
</dbReference>
<dbReference type="Proteomes" id="UP000247702">
    <property type="component" value="Unassembled WGS sequence"/>
</dbReference>
<evidence type="ECO:0000313" key="2">
    <source>
        <dbReference type="Proteomes" id="UP000247702"/>
    </source>
</evidence>
<dbReference type="InterPro" id="IPR011009">
    <property type="entry name" value="Kinase-like_dom_sf"/>
</dbReference>
<dbReference type="InterPro" id="IPR052945">
    <property type="entry name" value="Mitotic_Regulator"/>
</dbReference>
<dbReference type="PANTHER" id="PTHR43628:SF1">
    <property type="entry name" value="CHITIN SYNTHASE REGULATORY FACTOR 2-RELATED"/>
    <property type="match status" value="1"/>
</dbReference>
<reference evidence="1 2" key="1">
    <citation type="submission" date="2017-11" db="EMBL/GenBank/DDBJ databases">
        <title>The genome of Rhizophagus clarus HR1 reveals common genetic basis of auxotrophy among arbuscular mycorrhizal fungi.</title>
        <authorList>
            <person name="Kobayashi Y."/>
        </authorList>
    </citation>
    <scope>NUCLEOTIDE SEQUENCE [LARGE SCALE GENOMIC DNA]</scope>
    <source>
        <strain evidence="1 2">HR1</strain>
    </source>
</reference>
<dbReference type="EMBL" id="BEXD01004348">
    <property type="protein sequence ID" value="GBC10032.1"/>
    <property type="molecule type" value="Genomic_DNA"/>
</dbReference>
<dbReference type="InterPro" id="IPR011990">
    <property type="entry name" value="TPR-like_helical_dom_sf"/>
</dbReference>
<dbReference type="SMART" id="SM00671">
    <property type="entry name" value="SEL1"/>
    <property type="match status" value="6"/>
</dbReference>
<evidence type="ECO:0000313" key="1">
    <source>
        <dbReference type="EMBL" id="GBC10032.1"/>
    </source>
</evidence>
<protein>
    <recommendedName>
        <fullName evidence="3">Protein kinase domain-containing protein</fullName>
    </recommendedName>
</protein>
<dbReference type="Gene3D" id="1.25.40.10">
    <property type="entry name" value="Tetratricopeptide repeat domain"/>
    <property type="match status" value="2"/>
</dbReference>
<dbReference type="AlphaFoldDB" id="A0A2Z6SI74"/>